<dbReference type="AlphaFoldDB" id="A0A0F9KBU1"/>
<organism evidence="1">
    <name type="scientific">marine sediment metagenome</name>
    <dbReference type="NCBI Taxonomy" id="412755"/>
    <lineage>
        <taxon>unclassified sequences</taxon>
        <taxon>metagenomes</taxon>
        <taxon>ecological metagenomes</taxon>
    </lineage>
</organism>
<comment type="caution">
    <text evidence="1">The sequence shown here is derived from an EMBL/GenBank/DDBJ whole genome shotgun (WGS) entry which is preliminary data.</text>
</comment>
<proteinExistence type="predicted"/>
<accession>A0A0F9KBU1</accession>
<protein>
    <submittedName>
        <fullName evidence="1">Uncharacterized protein</fullName>
    </submittedName>
</protein>
<evidence type="ECO:0000313" key="1">
    <source>
        <dbReference type="EMBL" id="KKM79408.1"/>
    </source>
</evidence>
<reference evidence="1" key="1">
    <citation type="journal article" date="2015" name="Nature">
        <title>Complex archaea that bridge the gap between prokaryotes and eukaryotes.</title>
        <authorList>
            <person name="Spang A."/>
            <person name="Saw J.H."/>
            <person name="Jorgensen S.L."/>
            <person name="Zaremba-Niedzwiedzka K."/>
            <person name="Martijn J."/>
            <person name="Lind A.E."/>
            <person name="van Eijk R."/>
            <person name="Schleper C."/>
            <person name="Guy L."/>
            <person name="Ettema T.J."/>
        </authorList>
    </citation>
    <scope>NUCLEOTIDE SEQUENCE</scope>
</reference>
<sequence length="40" mass="4454">MKIYTLLICITGPPLTERNFASIAGTFIGRFCQVGWHLGQ</sequence>
<name>A0A0F9KBU1_9ZZZZ</name>
<gene>
    <name evidence="1" type="ORF">LCGC14_1350180</name>
</gene>
<dbReference type="EMBL" id="LAZR01008339">
    <property type="protein sequence ID" value="KKM79408.1"/>
    <property type="molecule type" value="Genomic_DNA"/>
</dbReference>